<feature type="region of interest" description="Disordered" evidence="9">
    <location>
        <begin position="252"/>
        <end position="288"/>
    </location>
</feature>
<dbReference type="PANTHER" id="PTHR11848">
    <property type="entry name" value="TGF-BETA FAMILY"/>
    <property type="match status" value="1"/>
</dbReference>
<dbReference type="GO" id="GO:0030509">
    <property type="term" value="P:BMP signaling pathway"/>
    <property type="evidence" value="ECO:0007669"/>
    <property type="project" value="TreeGrafter"/>
</dbReference>
<dbReference type="CDD" id="cd13767">
    <property type="entry name" value="TGF_beta_BMP9_like"/>
    <property type="match status" value="1"/>
</dbReference>
<evidence type="ECO:0000256" key="7">
    <source>
        <dbReference type="ARBA" id="ARBA00023180"/>
    </source>
</evidence>
<dbReference type="FunFam" id="2.10.90.10:FF:000001">
    <property type="entry name" value="Bone morphogenetic protein 4"/>
    <property type="match status" value="1"/>
</dbReference>
<keyword evidence="6" id="KW-1015">Disulfide bond</keyword>
<dbReference type="InterPro" id="IPR017948">
    <property type="entry name" value="TGFb_CS"/>
</dbReference>
<reference evidence="12 13" key="1">
    <citation type="submission" date="2015-08" db="EMBL/GenBank/DDBJ databases">
        <title>The genome of the Asian arowana (Scleropages formosus).</title>
        <authorList>
            <person name="Tan M.H."/>
            <person name="Gan H.M."/>
            <person name="Croft L.J."/>
            <person name="Austin C.M."/>
        </authorList>
    </citation>
    <scope>NUCLEOTIDE SEQUENCE [LARGE SCALE GENOMIC DNA]</scope>
    <source>
        <strain evidence="12">Aro1</strain>
    </source>
</reference>
<dbReference type="PROSITE" id="PS00250">
    <property type="entry name" value="TGF_BETA_1"/>
    <property type="match status" value="1"/>
</dbReference>
<proteinExistence type="inferred from homology"/>
<evidence type="ECO:0000256" key="6">
    <source>
        <dbReference type="ARBA" id="ARBA00023157"/>
    </source>
</evidence>
<evidence type="ECO:0000256" key="8">
    <source>
        <dbReference type="RuleBase" id="RU000354"/>
    </source>
</evidence>
<dbReference type="InterPro" id="IPR001111">
    <property type="entry name" value="TGF-b_propeptide"/>
</dbReference>
<dbReference type="GO" id="GO:0035239">
    <property type="term" value="P:tube morphogenesis"/>
    <property type="evidence" value="ECO:0007669"/>
    <property type="project" value="UniProtKB-ARBA"/>
</dbReference>
<dbReference type="Proteomes" id="UP000034805">
    <property type="component" value="Unassembled WGS sequence"/>
</dbReference>
<dbReference type="SUPFAM" id="SSF57501">
    <property type="entry name" value="Cystine-knot cytokines"/>
    <property type="match status" value="1"/>
</dbReference>
<dbReference type="Gene3D" id="2.10.90.10">
    <property type="entry name" value="Cystine-knot cytokines"/>
    <property type="match status" value="1"/>
</dbReference>
<dbReference type="PROSITE" id="PS51362">
    <property type="entry name" value="TGF_BETA_2"/>
    <property type="match status" value="1"/>
</dbReference>
<dbReference type="EMBL" id="JARO02001723">
    <property type="protein sequence ID" value="KPP74592.1"/>
    <property type="molecule type" value="Genomic_DNA"/>
</dbReference>
<feature type="compositionally biased region" description="Basic and acidic residues" evidence="9">
    <location>
        <begin position="264"/>
        <end position="278"/>
    </location>
</feature>
<keyword evidence="4" id="KW-0732">Signal</keyword>
<evidence type="ECO:0000256" key="5">
    <source>
        <dbReference type="ARBA" id="ARBA00023030"/>
    </source>
</evidence>
<keyword evidence="10" id="KW-0812">Transmembrane</keyword>
<evidence type="ECO:0000313" key="13">
    <source>
        <dbReference type="Proteomes" id="UP000034805"/>
    </source>
</evidence>
<comment type="caution">
    <text evidence="12">The sequence shown here is derived from an EMBL/GenBank/DDBJ whole genome shotgun (WGS) entry which is preliminary data.</text>
</comment>
<keyword evidence="7" id="KW-0325">Glycoprotein</keyword>
<dbReference type="STRING" id="113540.ENSSFOP00015026249"/>
<dbReference type="PANTHER" id="PTHR11848:SF39">
    <property type="entry name" value="BONE MORPHOGENETIC PROTEIN 10"/>
    <property type="match status" value="1"/>
</dbReference>
<comment type="subcellular location">
    <subcellularLocation>
        <location evidence="1">Secreted</location>
    </subcellularLocation>
</comment>
<evidence type="ECO:0000256" key="4">
    <source>
        <dbReference type="ARBA" id="ARBA00022729"/>
    </source>
</evidence>
<dbReference type="GO" id="GO:0008083">
    <property type="term" value="F:growth factor activity"/>
    <property type="evidence" value="ECO:0007669"/>
    <property type="project" value="UniProtKB-KW"/>
</dbReference>
<organism evidence="12 13">
    <name type="scientific">Scleropages formosus</name>
    <name type="common">Asian bonytongue</name>
    <name type="synonym">Osteoglossum formosum</name>
    <dbReference type="NCBI Taxonomy" id="113540"/>
    <lineage>
        <taxon>Eukaryota</taxon>
        <taxon>Metazoa</taxon>
        <taxon>Chordata</taxon>
        <taxon>Craniata</taxon>
        <taxon>Vertebrata</taxon>
        <taxon>Euteleostomi</taxon>
        <taxon>Actinopterygii</taxon>
        <taxon>Neopterygii</taxon>
        <taxon>Teleostei</taxon>
        <taxon>Osteoglossocephala</taxon>
        <taxon>Osteoglossomorpha</taxon>
        <taxon>Osteoglossiformes</taxon>
        <taxon>Osteoglossidae</taxon>
        <taxon>Scleropages</taxon>
    </lineage>
</organism>
<gene>
    <name evidence="12" type="ORF">Z043_106237</name>
</gene>
<dbReference type="InterPro" id="IPR029034">
    <property type="entry name" value="Cystine-knot_cytokine"/>
</dbReference>
<dbReference type="AlphaFoldDB" id="A0A0P7VGK1"/>
<evidence type="ECO:0000256" key="3">
    <source>
        <dbReference type="ARBA" id="ARBA00022525"/>
    </source>
</evidence>
<comment type="similarity">
    <text evidence="2 8">Belongs to the TGF-beta family.</text>
</comment>
<dbReference type="SMART" id="SM00204">
    <property type="entry name" value="TGFB"/>
    <property type="match status" value="1"/>
</dbReference>
<evidence type="ECO:0000259" key="11">
    <source>
        <dbReference type="PROSITE" id="PS51362"/>
    </source>
</evidence>
<dbReference type="InterPro" id="IPR015615">
    <property type="entry name" value="TGF-beta-rel"/>
</dbReference>
<evidence type="ECO:0000256" key="1">
    <source>
        <dbReference type="ARBA" id="ARBA00004613"/>
    </source>
</evidence>
<feature type="domain" description="TGF-beta family profile" evidence="11">
    <location>
        <begin position="347"/>
        <end position="459"/>
    </location>
</feature>
<protein>
    <submittedName>
        <fullName evidence="12">Bone morphogenetic protein 10-like</fullName>
    </submittedName>
</protein>
<dbReference type="InterPro" id="IPR001839">
    <property type="entry name" value="TGF-b_C"/>
</dbReference>
<keyword evidence="5 8" id="KW-0339">Growth factor</keyword>
<keyword evidence="10" id="KW-0472">Membrane</keyword>
<keyword evidence="3" id="KW-0964">Secreted</keyword>
<dbReference type="Pfam" id="PF00688">
    <property type="entry name" value="TGFb_propeptide"/>
    <property type="match status" value="1"/>
</dbReference>
<name>A0A0P7VGK1_SCLFO</name>
<feature type="non-terminal residue" evidence="12">
    <location>
        <position position="1"/>
    </location>
</feature>
<feature type="compositionally biased region" description="Polar residues" evidence="9">
    <location>
        <begin position="279"/>
        <end position="288"/>
    </location>
</feature>
<feature type="transmembrane region" description="Helical" evidence="10">
    <location>
        <begin position="33"/>
        <end position="60"/>
    </location>
</feature>
<evidence type="ECO:0000256" key="2">
    <source>
        <dbReference type="ARBA" id="ARBA00006656"/>
    </source>
</evidence>
<evidence type="ECO:0000313" key="12">
    <source>
        <dbReference type="EMBL" id="KPP74592.1"/>
    </source>
</evidence>
<dbReference type="GO" id="GO:0005125">
    <property type="term" value="F:cytokine activity"/>
    <property type="evidence" value="ECO:0007669"/>
    <property type="project" value="TreeGrafter"/>
</dbReference>
<dbReference type="Pfam" id="PF00019">
    <property type="entry name" value="TGF_beta"/>
    <property type="match status" value="1"/>
</dbReference>
<dbReference type="Gene3D" id="2.60.120.970">
    <property type="match status" value="1"/>
</dbReference>
<sequence>THGSKKLESLTKRAEFCRSSGETRAKGRRKTCWIRGMATAGLLWLRCSSVLSLVLVFWLAHGGRGHPVSDAKGEPETEHRLRAFNLTGLRPQGHRTPATPAEDMLELYERLAGERTAGPSATTVRSFRNQDSSHCSVSAEGIRRHPLLFNVSIPDYEQITGAELHLHAMMQQDLHLYAGQGRWVTIYEIRENGSRRMKDCGGGTGRGQSGELAELASRRVDTKDHAWKTFDLTAVVRRWCKSKHAPQRLEVHIASLAEPSSRTTAEETKSDGSTEAKHTSSLVVFSNDQSRKHSVQTHELNLMTGYINQQGNKDLRLQNFWGEDKQEEDEESVSQGHANVIYDTASRVRRNAQNSPCKRAPMYVDFKDIGWDSWILAPPGYEAYKCSGICSYPLLEHVTPTKHAMVQTLVNLKSPERASRACCVPTKLKPISLLYLDDTGVMTYKAKYESMVVAECGCR</sequence>
<evidence type="ECO:0000256" key="10">
    <source>
        <dbReference type="SAM" id="Phobius"/>
    </source>
</evidence>
<dbReference type="GO" id="GO:0005615">
    <property type="term" value="C:extracellular space"/>
    <property type="evidence" value="ECO:0007669"/>
    <property type="project" value="TreeGrafter"/>
</dbReference>
<accession>A0A0P7VGK1</accession>
<evidence type="ECO:0000256" key="9">
    <source>
        <dbReference type="SAM" id="MobiDB-lite"/>
    </source>
</evidence>
<keyword evidence="10" id="KW-1133">Transmembrane helix</keyword>